<dbReference type="Proteomes" id="UP000178370">
    <property type="component" value="Unassembled WGS sequence"/>
</dbReference>
<protein>
    <submittedName>
        <fullName evidence="2">Uncharacterized protein</fullName>
    </submittedName>
</protein>
<comment type="caution">
    <text evidence="2">The sequence shown here is derived from an EMBL/GenBank/DDBJ whole genome shotgun (WGS) entry which is preliminary data.</text>
</comment>
<reference evidence="2 3" key="1">
    <citation type="journal article" date="2016" name="Nat. Commun.">
        <title>Thousands of microbial genomes shed light on interconnected biogeochemical processes in an aquifer system.</title>
        <authorList>
            <person name="Anantharaman K."/>
            <person name="Brown C.T."/>
            <person name="Hug L.A."/>
            <person name="Sharon I."/>
            <person name="Castelle C.J."/>
            <person name="Probst A.J."/>
            <person name="Thomas B.C."/>
            <person name="Singh A."/>
            <person name="Wilkins M.J."/>
            <person name="Karaoz U."/>
            <person name="Brodie E.L."/>
            <person name="Williams K.H."/>
            <person name="Hubbard S.S."/>
            <person name="Banfield J.F."/>
        </authorList>
    </citation>
    <scope>NUCLEOTIDE SEQUENCE [LARGE SCALE GENOMIC DNA]</scope>
</reference>
<feature type="transmembrane region" description="Helical" evidence="1">
    <location>
        <begin position="31"/>
        <end position="54"/>
    </location>
</feature>
<keyword evidence="1" id="KW-1133">Transmembrane helix</keyword>
<sequence>MDLNPGEGQQREIYRLVRENNQMLHKMRRHAFWGGLIKFIVYALLLLAPLWLYMQYLAPVLDSTMQAVNQIRGTGAKAEAQFSGLEDAWQQFQENFSGFGSSSSSTSTR</sequence>
<organism evidence="2 3">
    <name type="scientific">Candidatus Kaiserbacteria bacterium RIFCSPHIGHO2_01_FULL_54_36</name>
    <dbReference type="NCBI Taxonomy" id="1798482"/>
    <lineage>
        <taxon>Bacteria</taxon>
        <taxon>Candidatus Kaiseribacteriota</taxon>
    </lineage>
</organism>
<dbReference type="AlphaFoldDB" id="A0A1F6CKU9"/>
<proteinExistence type="predicted"/>
<keyword evidence="1" id="KW-0812">Transmembrane</keyword>
<evidence type="ECO:0000256" key="1">
    <source>
        <dbReference type="SAM" id="Phobius"/>
    </source>
</evidence>
<accession>A0A1F6CKU9</accession>
<dbReference type="EMBL" id="MFKV01000028">
    <property type="protein sequence ID" value="OGG49620.1"/>
    <property type="molecule type" value="Genomic_DNA"/>
</dbReference>
<name>A0A1F6CKU9_9BACT</name>
<evidence type="ECO:0000313" key="2">
    <source>
        <dbReference type="EMBL" id="OGG49620.1"/>
    </source>
</evidence>
<keyword evidence="1" id="KW-0472">Membrane</keyword>
<evidence type="ECO:0000313" key="3">
    <source>
        <dbReference type="Proteomes" id="UP000178370"/>
    </source>
</evidence>
<dbReference type="STRING" id="1798482.A2763_02965"/>
<gene>
    <name evidence="2" type="ORF">A2763_02965</name>
</gene>